<comment type="similarity">
    <text evidence="1">Belongs to the thioredoxin family.</text>
</comment>
<name>A0ABW8IA47_9BACI</name>
<evidence type="ECO:0000256" key="3">
    <source>
        <dbReference type="ARBA" id="ARBA00022448"/>
    </source>
</evidence>
<dbReference type="Pfam" id="PF00085">
    <property type="entry name" value="Thioredoxin"/>
    <property type="match status" value="1"/>
</dbReference>
<dbReference type="Gene3D" id="3.40.30.10">
    <property type="entry name" value="Glutaredoxin"/>
    <property type="match status" value="1"/>
</dbReference>
<reference evidence="8 9" key="1">
    <citation type="submission" date="2023-07" db="EMBL/GenBank/DDBJ databases">
        <title>Bacillus lucianemedeirus sp. nov, a new species isolated from an immunobiological production facility.</title>
        <authorList>
            <person name="Costa L.V."/>
            <person name="Miranda R.V.S.L."/>
            <person name="Brandao M.L.L."/>
            <person name="Reis C.M.F."/>
            <person name="Frazao A.M."/>
            <person name="Cruz F.V."/>
            <person name="Baio P.V.P."/>
            <person name="Veras J.F.C."/>
            <person name="Ramos J.N."/>
            <person name="Vieira V."/>
        </authorList>
    </citation>
    <scope>NUCLEOTIDE SEQUENCE [LARGE SCALE GENOMIC DNA]</scope>
    <source>
        <strain evidence="8 9">B190/17</strain>
    </source>
</reference>
<feature type="domain" description="Thioredoxin" evidence="7">
    <location>
        <begin position="24"/>
        <end position="155"/>
    </location>
</feature>
<dbReference type="InterPro" id="IPR017937">
    <property type="entry name" value="Thioredoxin_CS"/>
</dbReference>
<evidence type="ECO:0000256" key="2">
    <source>
        <dbReference type="ARBA" id="ARBA00020570"/>
    </source>
</evidence>
<evidence type="ECO:0000259" key="7">
    <source>
        <dbReference type="PROSITE" id="PS51352"/>
    </source>
</evidence>
<dbReference type="PROSITE" id="PS00194">
    <property type="entry name" value="THIOREDOXIN_1"/>
    <property type="match status" value="1"/>
</dbReference>
<keyword evidence="9" id="KW-1185">Reference proteome</keyword>
<comment type="caution">
    <text evidence="8">The sequence shown here is derived from an EMBL/GenBank/DDBJ whole genome shotgun (WGS) entry which is preliminary data.</text>
</comment>
<dbReference type="PROSITE" id="PS51352">
    <property type="entry name" value="THIOREDOXIN_2"/>
    <property type="match status" value="1"/>
</dbReference>
<dbReference type="InterPro" id="IPR013766">
    <property type="entry name" value="Thioredoxin_domain"/>
</dbReference>
<dbReference type="Proteomes" id="UP001619911">
    <property type="component" value="Unassembled WGS sequence"/>
</dbReference>
<proteinExistence type="inferred from homology"/>
<keyword evidence="6" id="KW-0676">Redox-active center</keyword>
<evidence type="ECO:0000256" key="5">
    <source>
        <dbReference type="ARBA" id="ARBA00023157"/>
    </source>
</evidence>
<dbReference type="PANTHER" id="PTHR45663">
    <property type="entry name" value="GEO12009P1"/>
    <property type="match status" value="1"/>
</dbReference>
<dbReference type="RefSeq" id="WP_404316761.1">
    <property type="nucleotide sequence ID" value="NZ_JAUIYO010000005.1"/>
</dbReference>
<dbReference type="InterPro" id="IPR036249">
    <property type="entry name" value="Thioredoxin-like_sf"/>
</dbReference>
<protein>
    <recommendedName>
        <fullName evidence="2">Thioredoxin</fullName>
    </recommendedName>
</protein>
<evidence type="ECO:0000256" key="1">
    <source>
        <dbReference type="ARBA" id="ARBA00008987"/>
    </source>
</evidence>
<sequence>MKKIIIFGAIVLAIFGAITFLTKYQQNEAAKDNPYGKDELHPETIKQLNDPNYSSLILPDELEKKLENSEDMFVYFYSPTCPHCQATTPVLMPAAKDKNVVIHQFNLLEFEDGWNDYHIESTPTLVYFKDGVEQQRLVGSQPKEKLEQFLEVNKEN</sequence>
<keyword evidence="3" id="KW-0813">Transport</keyword>
<dbReference type="CDD" id="cd02947">
    <property type="entry name" value="TRX_family"/>
    <property type="match status" value="1"/>
</dbReference>
<dbReference type="PANTHER" id="PTHR45663:SF11">
    <property type="entry name" value="GEO12009P1"/>
    <property type="match status" value="1"/>
</dbReference>
<dbReference type="EMBL" id="JAUIYO010000005">
    <property type="protein sequence ID" value="MFK2825895.1"/>
    <property type="molecule type" value="Genomic_DNA"/>
</dbReference>
<organism evidence="8 9">
    <name type="scientific">Bacillus lumedeiriae</name>
    <dbReference type="NCBI Taxonomy" id="3058829"/>
    <lineage>
        <taxon>Bacteria</taxon>
        <taxon>Bacillati</taxon>
        <taxon>Bacillota</taxon>
        <taxon>Bacilli</taxon>
        <taxon>Bacillales</taxon>
        <taxon>Bacillaceae</taxon>
        <taxon>Bacillus</taxon>
    </lineage>
</organism>
<gene>
    <name evidence="8" type="ORF">QYG89_09445</name>
</gene>
<keyword evidence="4" id="KW-0249">Electron transport</keyword>
<evidence type="ECO:0000313" key="8">
    <source>
        <dbReference type="EMBL" id="MFK2825895.1"/>
    </source>
</evidence>
<evidence type="ECO:0000313" key="9">
    <source>
        <dbReference type="Proteomes" id="UP001619911"/>
    </source>
</evidence>
<dbReference type="SUPFAM" id="SSF52833">
    <property type="entry name" value="Thioredoxin-like"/>
    <property type="match status" value="1"/>
</dbReference>
<evidence type="ECO:0000256" key="6">
    <source>
        <dbReference type="ARBA" id="ARBA00023284"/>
    </source>
</evidence>
<accession>A0ABW8IA47</accession>
<keyword evidence="5" id="KW-1015">Disulfide bond</keyword>
<evidence type="ECO:0000256" key="4">
    <source>
        <dbReference type="ARBA" id="ARBA00022982"/>
    </source>
</evidence>